<sequence length="64" mass="7586">MDTKNISCVHACAALSRVNKLPKDFCHHLLTMESYRKHIIIILIQFLDNHYGIMQKNENLKNYR</sequence>
<dbReference type="Proteomes" id="UP000289738">
    <property type="component" value="Chromosome A02"/>
</dbReference>
<evidence type="ECO:0000313" key="2">
    <source>
        <dbReference type="Proteomes" id="UP000289738"/>
    </source>
</evidence>
<accession>A0A445EE57</accession>
<gene>
    <name evidence="1" type="ORF">Ahy_A02g008213</name>
</gene>
<dbReference type="AlphaFoldDB" id="A0A445EE57"/>
<name>A0A445EE57_ARAHY</name>
<comment type="caution">
    <text evidence="1">The sequence shown here is derived from an EMBL/GenBank/DDBJ whole genome shotgun (WGS) entry which is preliminary data.</text>
</comment>
<reference evidence="1 2" key="1">
    <citation type="submission" date="2019-01" db="EMBL/GenBank/DDBJ databases">
        <title>Sequencing of cultivated peanut Arachis hypogaea provides insights into genome evolution and oil improvement.</title>
        <authorList>
            <person name="Chen X."/>
        </authorList>
    </citation>
    <scope>NUCLEOTIDE SEQUENCE [LARGE SCALE GENOMIC DNA]</scope>
    <source>
        <strain evidence="2">cv. Fuhuasheng</strain>
        <tissue evidence="1">Leaves</tissue>
    </source>
</reference>
<organism evidence="1 2">
    <name type="scientific">Arachis hypogaea</name>
    <name type="common">Peanut</name>
    <dbReference type="NCBI Taxonomy" id="3818"/>
    <lineage>
        <taxon>Eukaryota</taxon>
        <taxon>Viridiplantae</taxon>
        <taxon>Streptophyta</taxon>
        <taxon>Embryophyta</taxon>
        <taxon>Tracheophyta</taxon>
        <taxon>Spermatophyta</taxon>
        <taxon>Magnoliopsida</taxon>
        <taxon>eudicotyledons</taxon>
        <taxon>Gunneridae</taxon>
        <taxon>Pentapetalae</taxon>
        <taxon>rosids</taxon>
        <taxon>fabids</taxon>
        <taxon>Fabales</taxon>
        <taxon>Fabaceae</taxon>
        <taxon>Papilionoideae</taxon>
        <taxon>50 kb inversion clade</taxon>
        <taxon>dalbergioids sensu lato</taxon>
        <taxon>Dalbergieae</taxon>
        <taxon>Pterocarpus clade</taxon>
        <taxon>Arachis</taxon>
    </lineage>
</organism>
<keyword evidence="2" id="KW-1185">Reference proteome</keyword>
<evidence type="ECO:0000313" key="1">
    <source>
        <dbReference type="EMBL" id="RYR73727.1"/>
    </source>
</evidence>
<dbReference type="EMBL" id="SDMP01000002">
    <property type="protein sequence ID" value="RYR73727.1"/>
    <property type="molecule type" value="Genomic_DNA"/>
</dbReference>
<proteinExistence type="predicted"/>
<protein>
    <submittedName>
        <fullName evidence="1">Uncharacterized protein</fullName>
    </submittedName>
</protein>